<accession>A0A0R1K571</accession>
<protein>
    <submittedName>
        <fullName evidence="1">Uncharacterized protein</fullName>
    </submittedName>
</protein>
<comment type="caution">
    <text evidence="1">The sequence shown here is derived from an EMBL/GenBank/DDBJ whole genome shotgun (WGS) entry which is preliminary data.</text>
</comment>
<dbReference type="Proteomes" id="UP000051248">
    <property type="component" value="Unassembled WGS sequence"/>
</dbReference>
<dbReference type="AlphaFoldDB" id="A0A0R1K571"/>
<evidence type="ECO:0000313" key="2">
    <source>
        <dbReference type="Proteomes" id="UP000051248"/>
    </source>
</evidence>
<evidence type="ECO:0000313" key="1">
    <source>
        <dbReference type="EMBL" id="KRK78751.1"/>
    </source>
</evidence>
<gene>
    <name evidence="1" type="ORF">FD03_GL002529</name>
</gene>
<name>A0A0R1K571_9LACO</name>
<reference evidence="1 2" key="1">
    <citation type="journal article" date="2015" name="Genome Announc.">
        <title>Expanding the biotechnology potential of lactobacilli through comparative genomics of 213 strains and associated genera.</title>
        <authorList>
            <person name="Sun Z."/>
            <person name="Harris H.M."/>
            <person name="McCann A."/>
            <person name="Guo C."/>
            <person name="Argimon S."/>
            <person name="Zhang W."/>
            <person name="Yang X."/>
            <person name="Jeffery I.B."/>
            <person name="Cooney J.C."/>
            <person name="Kagawa T.F."/>
            <person name="Liu W."/>
            <person name="Song Y."/>
            <person name="Salvetti E."/>
            <person name="Wrobel A."/>
            <person name="Rasinkangas P."/>
            <person name="Parkhill J."/>
            <person name="Rea M.C."/>
            <person name="O'Sullivan O."/>
            <person name="Ritari J."/>
            <person name="Douillard F.P."/>
            <person name="Paul Ross R."/>
            <person name="Yang R."/>
            <person name="Briner A.E."/>
            <person name="Felis G.E."/>
            <person name="de Vos W.M."/>
            <person name="Barrangou R."/>
            <person name="Klaenhammer T.R."/>
            <person name="Caufield P.W."/>
            <person name="Cui Y."/>
            <person name="Zhang H."/>
            <person name="O'Toole P.W."/>
        </authorList>
    </citation>
    <scope>NUCLEOTIDE SEQUENCE [LARGE SCALE GENOMIC DNA]</scope>
    <source>
        <strain evidence="1 2">DSM 19682</strain>
    </source>
</reference>
<dbReference type="EMBL" id="AZDZ01000022">
    <property type="protein sequence ID" value="KRK78751.1"/>
    <property type="molecule type" value="Genomic_DNA"/>
</dbReference>
<organism evidence="1 2">
    <name type="scientific">Companilactobacillus nodensis DSM 19682 = JCM 14932 = NBRC 107160</name>
    <dbReference type="NCBI Taxonomy" id="1423775"/>
    <lineage>
        <taxon>Bacteria</taxon>
        <taxon>Bacillati</taxon>
        <taxon>Bacillota</taxon>
        <taxon>Bacilli</taxon>
        <taxon>Lactobacillales</taxon>
        <taxon>Lactobacillaceae</taxon>
        <taxon>Companilactobacillus</taxon>
    </lineage>
</organism>
<dbReference type="PATRIC" id="fig|1423775.4.peg.2573"/>
<keyword evidence="2" id="KW-1185">Reference proteome</keyword>
<sequence length="105" mass="11898">MADPTDGKYFYPQTHYLAVQGLTEYVNSLIGNKTEYAKYVKDLKSINTPGLFYFDSNTVNKPANIPKGILQAIFIDEDNGMIEVLTTNYYFNVVNGVVSDIQERM</sequence>
<proteinExistence type="predicted"/>
<dbReference type="STRING" id="1423775.FD03_GL002529"/>